<dbReference type="PANTHER" id="PTHR30537">
    <property type="entry name" value="HTH-TYPE TRANSCRIPTIONAL REGULATOR"/>
    <property type="match status" value="1"/>
</dbReference>
<dbReference type="InterPro" id="IPR000847">
    <property type="entry name" value="LysR_HTH_N"/>
</dbReference>
<dbReference type="PROSITE" id="PS50931">
    <property type="entry name" value="HTH_LYSR"/>
    <property type="match status" value="1"/>
</dbReference>
<dbReference type="SUPFAM" id="SSF46785">
    <property type="entry name" value="Winged helix' DNA-binding domain"/>
    <property type="match status" value="1"/>
</dbReference>
<comment type="caution">
    <text evidence="6">The sequence shown here is derived from an EMBL/GenBank/DDBJ whole genome shotgun (WGS) entry which is preliminary data.</text>
</comment>
<evidence type="ECO:0000313" key="7">
    <source>
        <dbReference type="Proteomes" id="UP001595190"/>
    </source>
</evidence>
<dbReference type="Pfam" id="PF00126">
    <property type="entry name" value="HTH_1"/>
    <property type="match status" value="1"/>
</dbReference>
<dbReference type="InterPro" id="IPR036388">
    <property type="entry name" value="WH-like_DNA-bd_sf"/>
</dbReference>
<dbReference type="InterPro" id="IPR036390">
    <property type="entry name" value="WH_DNA-bd_sf"/>
</dbReference>
<evidence type="ECO:0000256" key="3">
    <source>
        <dbReference type="ARBA" id="ARBA00023125"/>
    </source>
</evidence>
<evidence type="ECO:0000256" key="1">
    <source>
        <dbReference type="ARBA" id="ARBA00009437"/>
    </source>
</evidence>
<dbReference type="Pfam" id="PF03466">
    <property type="entry name" value="LysR_substrate"/>
    <property type="match status" value="1"/>
</dbReference>
<evidence type="ECO:0000259" key="5">
    <source>
        <dbReference type="PROSITE" id="PS50931"/>
    </source>
</evidence>
<dbReference type="RefSeq" id="WP_394309150.1">
    <property type="nucleotide sequence ID" value="NZ_JBHGPK010000001.1"/>
</dbReference>
<organism evidence="6 7">
    <name type="scientific">Labrys neptuniae</name>
    <dbReference type="NCBI Taxonomy" id="376174"/>
    <lineage>
        <taxon>Bacteria</taxon>
        <taxon>Pseudomonadati</taxon>
        <taxon>Pseudomonadota</taxon>
        <taxon>Alphaproteobacteria</taxon>
        <taxon>Hyphomicrobiales</taxon>
        <taxon>Xanthobacteraceae</taxon>
        <taxon>Labrys</taxon>
    </lineage>
</organism>
<dbReference type="Proteomes" id="UP001595190">
    <property type="component" value="Unassembled WGS sequence"/>
</dbReference>
<dbReference type="EMBL" id="JBHGPK010000001">
    <property type="protein sequence ID" value="MFC2249129.1"/>
    <property type="molecule type" value="Genomic_DNA"/>
</dbReference>
<sequence length="325" mass="35191">MEQINLDRLTGLIAFARAGSVGSYTAAARALGVSPSAISKSVQRLERHLGVRLFSRTTRSLTLTPEGRDLHERTLRLLREAEAIEQAALAARSEPAGVLKVTAPLPIGVHILAPALPRFRARYPKLSIDLRLGDHFVDLIEEGIDVAIRVGDLSDSRLISRLLAPHNVCAFASPDYLARRGIPQSPGDLDDHDCVNFRFQSSGQALRWSFAQGDRTFDILPDAAIITDVSDAVAAILAAGGGIGISPNFVAASYVERGKLVPLLQDYIAPRSTITALWPESRRASPNVKAFLNFLSEVFPTETAWDTIVRAKYSSSSSLLAGQVM</sequence>
<gene>
    <name evidence="6" type="ORF">ACETRX_05850</name>
</gene>
<evidence type="ECO:0000256" key="2">
    <source>
        <dbReference type="ARBA" id="ARBA00023015"/>
    </source>
</evidence>
<keyword evidence="4" id="KW-0804">Transcription</keyword>
<reference evidence="6 7" key="1">
    <citation type="submission" date="2024-09" db="EMBL/GenBank/DDBJ databases">
        <title>Description of Labrys sedimenti sp. nov., isolated from a diclofenac-degrading enrichment culture, and genome-based reclassification of Labrys portucalensis as a later heterotypic synonym of Labrys neptuniae.</title>
        <authorList>
            <person name="Tancsics A."/>
            <person name="Csepanyi A."/>
        </authorList>
    </citation>
    <scope>NUCLEOTIDE SEQUENCE [LARGE SCALE GENOMIC DNA]</scope>
    <source>
        <strain evidence="6 7">LMG 23412</strain>
    </source>
</reference>
<name>A0ABV6ZAA0_9HYPH</name>
<dbReference type="CDD" id="cd08422">
    <property type="entry name" value="PBP2_CrgA_like"/>
    <property type="match status" value="1"/>
</dbReference>
<dbReference type="PANTHER" id="PTHR30537:SF5">
    <property type="entry name" value="HTH-TYPE TRANSCRIPTIONAL ACTIVATOR TTDR-RELATED"/>
    <property type="match status" value="1"/>
</dbReference>
<protein>
    <submittedName>
        <fullName evidence="6">LysR family transcriptional regulator</fullName>
    </submittedName>
</protein>
<dbReference type="SUPFAM" id="SSF53850">
    <property type="entry name" value="Periplasmic binding protein-like II"/>
    <property type="match status" value="1"/>
</dbReference>
<dbReference type="Gene3D" id="3.40.190.290">
    <property type="match status" value="1"/>
</dbReference>
<evidence type="ECO:0000313" key="6">
    <source>
        <dbReference type="EMBL" id="MFC2249129.1"/>
    </source>
</evidence>
<feature type="domain" description="HTH lysR-type" evidence="5">
    <location>
        <begin position="7"/>
        <end position="64"/>
    </location>
</feature>
<keyword evidence="2" id="KW-0805">Transcription regulation</keyword>
<dbReference type="Gene3D" id="1.10.10.10">
    <property type="entry name" value="Winged helix-like DNA-binding domain superfamily/Winged helix DNA-binding domain"/>
    <property type="match status" value="1"/>
</dbReference>
<accession>A0ABV6ZAA0</accession>
<dbReference type="InterPro" id="IPR005119">
    <property type="entry name" value="LysR_subst-bd"/>
</dbReference>
<keyword evidence="3" id="KW-0238">DNA-binding</keyword>
<dbReference type="InterPro" id="IPR058163">
    <property type="entry name" value="LysR-type_TF_proteobact-type"/>
</dbReference>
<proteinExistence type="inferred from homology"/>
<evidence type="ECO:0000256" key="4">
    <source>
        <dbReference type="ARBA" id="ARBA00023163"/>
    </source>
</evidence>
<dbReference type="PRINTS" id="PR00039">
    <property type="entry name" value="HTHLYSR"/>
</dbReference>
<comment type="similarity">
    <text evidence="1">Belongs to the LysR transcriptional regulatory family.</text>
</comment>